<reference evidence="1 2" key="1">
    <citation type="submission" date="2023-07" db="EMBL/GenBank/DDBJ databases">
        <title>Genomic Encyclopedia of Type Strains, Phase IV (KMG-IV): sequencing the most valuable type-strain genomes for metagenomic binning, comparative biology and taxonomic classification.</title>
        <authorList>
            <person name="Goeker M."/>
        </authorList>
    </citation>
    <scope>NUCLEOTIDE SEQUENCE [LARGE SCALE GENOMIC DNA]</scope>
    <source>
        <strain evidence="1 2">DSM 15561</strain>
    </source>
</reference>
<evidence type="ECO:0000313" key="1">
    <source>
        <dbReference type="EMBL" id="MDQ0510756.1"/>
    </source>
</evidence>
<dbReference type="Proteomes" id="UP001235094">
    <property type="component" value="Unassembled WGS sequence"/>
</dbReference>
<gene>
    <name evidence="1" type="ORF">QOZ99_001644</name>
</gene>
<dbReference type="Gene3D" id="3.30.1330.60">
    <property type="entry name" value="OmpA-like domain"/>
    <property type="match status" value="1"/>
</dbReference>
<dbReference type="Gene3D" id="3.40.1520.20">
    <property type="match status" value="4"/>
</dbReference>
<dbReference type="EMBL" id="JAUSVR010000004">
    <property type="protein sequence ID" value="MDQ0510756.1"/>
    <property type="molecule type" value="Genomic_DNA"/>
</dbReference>
<comment type="caution">
    <text evidence="1">The sequence shown here is derived from an EMBL/GenBank/DDBJ whole genome shotgun (WGS) entry which is preliminary data.</text>
</comment>
<dbReference type="RefSeq" id="WP_306889477.1">
    <property type="nucleotide sequence ID" value="NZ_JAUSVR010000004.1"/>
</dbReference>
<protein>
    <submittedName>
        <fullName evidence="1">Outer membrane protein OmpA-like peptidoglycan-associated protein</fullName>
    </submittedName>
</protein>
<dbReference type="InterPro" id="IPR036737">
    <property type="entry name" value="OmpA-like_sf"/>
</dbReference>
<name>A0ABU0LPY7_9HYPH</name>
<sequence length="699" mass="73243">MCRWRAWWKGLPFLAMLIAATIVFARAPIEQTLAARADALLLSIGESWAHARFDGRDAILEGEALSEEARVKVRAEMAQMFGVGRVDDRTTLLPERRPFTFAAIRDGSKLHLEGYVPSSYARRRIVEAASQMTPGVVVTGAKELVRARGVPAGDFIGMVVFGIRQLARMPAGRITLSDDSFSIEGRAPDFTAYDELEVTVRTDLPADFKLARFAVLPPAVSPFVWSATREADGVTLAGYIPLGDARRALLDLVRAAVPGAAISDQLRLADGSPPADGWLKAVGFALSQLGRLPNGKVSLSGTTVAIEGKAPDFAAYDTLAGARRSLPEGYTLTRFAVEPPTVAPFVWGVLRGGNGLRLTGYAPSEDAKRLVLDAIKAGFPGVKLSDEMRIAAGGPPAEAWVNATVFGVGQLAKLRTGALRGNGAALSLSGEALDSAAYTTVQAASTVPPPGGFVLERDVRPPVVSPYVFGLRLDADGLTVSGFYPTPEEHEKLVAAAKADLLGVPVNDVSAVAQGAPAGFAVAAQATLMELARLSVGEARFDNAKLRFSGTALYAGAVEQIRANLTRALPPDFTLELALDVVAPPASTDNTTCQKAIDDVLARGTVSFLDGGAAIAPASRGLLDHIAAAAVGCSDAVVEISVRQPGTDDALATERARAVTAYLVEAGISPERLVTGAPAAIAQSRPEGATEAGLQVIVR</sequence>
<dbReference type="SUPFAM" id="SSF103088">
    <property type="entry name" value="OmpA-like"/>
    <property type="match status" value="1"/>
</dbReference>
<keyword evidence="2" id="KW-1185">Reference proteome</keyword>
<organism evidence="1 2">
    <name type="scientific">Ancylobacter amanitiformis</name>
    <dbReference type="NCBI Taxonomy" id="217069"/>
    <lineage>
        <taxon>Bacteria</taxon>
        <taxon>Pseudomonadati</taxon>
        <taxon>Pseudomonadota</taxon>
        <taxon>Alphaproteobacteria</taxon>
        <taxon>Hyphomicrobiales</taxon>
        <taxon>Xanthobacteraceae</taxon>
        <taxon>Ancylobacter</taxon>
    </lineage>
</organism>
<evidence type="ECO:0000313" key="2">
    <source>
        <dbReference type="Proteomes" id="UP001235094"/>
    </source>
</evidence>
<accession>A0ABU0LPY7</accession>
<proteinExistence type="predicted"/>